<dbReference type="EMBL" id="JABSTR010000005">
    <property type="protein sequence ID" value="KAH9371395.1"/>
    <property type="molecule type" value="Genomic_DNA"/>
</dbReference>
<reference evidence="1 2" key="1">
    <citation type="journal article" date="2020" name="Cell">
        <title>Large-Scale Comparative Analyses of Tick Genomes Elucidate Their Genetic Diversity and Vector Capacities.</title>
        <authorList>
            <consortium name="Tick Genome and Microbiome Consortium (TIGMIC)"/>
            <person name="Jia N."/>
            <person name="Wang J."/>
            <person name="Shi W."/>
            <person name="Du L."/>
            <person name="Sun Y."/>
            <person name="Zhan W."/>
            <person name="Jiang J.F."/>
            <person name="Wang Q."/>
            <person name="Zhang B."/>
            <person name="Ji P."/>
            <person name="Bell-Sakyi L."/>
            <person name="Cui X.M."/>
            <person name="Yuan T.T."/>
            <person name="Jiang B.G."/>
            <person name="Yang W.F."/>
            <person name="Lam T.T."/>
            <person name="Chang Q.C."/>
            <person name="Ding S.J."/>
            <person name="Wang X.J."/>
            <person name="Zhu J.G."/>
            <person name="Ruan X.D."/>
            <person name="Zhao L."/>
            <person name="Wei J.T."/>
            <person name="Ye R.Z."/>
            <person name="Que T.C."/>
            <person name="Du C.H."/>
            <person name="Zhou Y.H."/>
            <person name="Cheng J.X."/>
            <person name="Dai P.F."/>
            <person name="Guo W.B."/>
            <person name="Han X.H."/>
            <person name="Huang E.J."/>
            <person name="Li L.F."/>
            <person name="Wei W."/>
            <person name="Gao Y.C."/>
            <person name="Liu J.Z."/>
            <person name="Shao H.Z."/>
            <person name="Wang X."/>
            <person name="Wang C.C."/>
            <person name="Yang T.C."/>
            <person name="Huo Q.B."/>
            <person name="Li W."/>
            <person name="Chen H.Y."/>
            <person name="Chen S.E."/>
            <person name="Zhou L.G."/>
            <person name="Ni X.B."/>
            <person name="Tian J.H."/>
            <person name="Sheng Y."/>
            <person name="Liu T."/>
            <person name="Pan Y.S."/>
            <person name="Xia L.Y."/>
            <person name="Li J."/>
            <person name="Zhao F."/>
            <person name="Cao W.C."/>
        </authorList>
    </citation>
    <scope>NUCLEOTIDE SEQUENCE [LARGE SCALE GENOMIC DNA]</scope>
    <source>
        <strain evidence="1">HaeL-2018</strain>
    </source>
</reference>
<evidence type="ECO:0000313" key="2">
    <source>
        <dbReference type="Proteomes" id="UP000821853"/>
    </source>
</evidence>
<name>A0A9J6G8B1_HAELO</name>
<dbReference type="AlphaFoldDB" id="A0A9J6G8B1"/>
<accession>A0A9J6G8B1</accession>
<proteinExistence type="predicted"/>
<sequence length="70" mass="7996">MLNRQAISVFLEAILPGKINEVRINHRKNILAIDIEQRDVDETLPHIQMLGQINVRAYVSAGQSTFFVSY</sequence>
<gene>
    <name evidence="1" type="ORF">HPB48_000862</name>
</gene>
<keyword evidence="2" id="KW-1185">Reference proteome</keyword>
<evidence type="ECO:0000313" key="1">
    <source>
        <dbReference type="EMBL" id="KAH9371395.1"/>
    </source>
</evidence>
<protein>
    <submittedName>
        <fullName evidence="1">Uncharacterized protein</fullName>
    </submittedName>
</protein>
<dbReference type="VEuPathDB" id="VectorBase:HLOH_062773"/>
<dbReference type="OrthoDB" id="10508910at2759"/>
<comment type="caution">
    <text evidence="1">The sequence shown here is derived from an EMBL/GenBank/DDBJ whole genome shotgun (WGS) entry which is preliminary data.</text>
</comment>
<organism evidence="1 2">
    <name type="scientific">Haemaphysalis longicornis</name>
    <name type="common">Bush tick</name>
    <dbReference type="NCBI Taxonomy" id="44386"/>
    <lineage>
        <taxon>Eukaryota</taxon>
        <taxon>Metazoa</taxon>
        <taxon>Ecdysozoa</taxon>
        <taxon>Arthropoda</taxon>
        <taxon>Chelicerata</taxon>
        <taxon>Arachnida</taxon>
        <taxon>Acari</taxon>
        <taxon>Parasitiformes</taxon>
        <taxon>Ixodida</taxon>
        <taxon>Ixodoidea</taxon>
        <taxon>Ixodidae</taxon>
        <taxon>Haemaphysalinae</taxon>
        <taxon>Haemaphysalis</taxon>
    </lineage>
</organism>
<dbReference type="Proteomes" id="UP000821853">
    <property type="component" value="Chromosome 3"/>
</dbReference>